<feature type="domain" description="Peptidase M28" evidence="10">
    <location>
        <begin position="1"/>
        <end position="152"/>
    </location>
</feature>
<accession>A0AAW0G456</accession>
<keyword evidence="9" id="KW-0812">Transmembrane</keyword>
<evidence type="ECO:0000313" key="13">
    <source>
        <dbReference type="Proteomes" id="UP001385951"/>
    </source>
</evidence>
<dbReference type="AlphaFoldDB" id="A0AAW0G456"/>
<evidence type="ECO:0000256" key="4">
    <source>
        <dbReference type="ARBA" id="ARBA00022723"/>
    </source>
</evidence>
<feature type="transmembrane region" description="Helical" evidence="9">
    <location>
        <begin position="321"/>
        <end position="340"/>
    </location>
</feature>
<evidence type="ECO:0000259" key="10">
    <source>
        <dbReference type="Pfam" id="PF04389"/>
    </source>
</evidence>
<evidence type="ECO:0000256" key="1">
    <source>
        <dbReference type="ARBA" id="ARBA00001947"/>
    </source>
</evidence>
<feature type="transmembrane region" description="Helical" evidence="9">
    <location>
        <begin position="352"/>
        <end position="377"/>
    </location>
</feature>
<dbReference type="InterPro" id="IPR007484">
    <property type="entry name" value="Peptidase_M28"/>
</dbReference>
<feature type="domain" description="Endoplasmic reticulum metallopeptidase 1/1-A TM" evidence="11">
    <location>
        <begin position="237"/>
        <end position="411"/>
    </location>
</feature>
<dbReference type="InterPro" id="IPR045175">
    <property type="entry name" value="M28_fam"/>
</dbReference>
<keyword evidence="5 8" id="KW-0378">Hydrolase</keyword>
<feature type="transmembrane region" description="Helical" evidence="9">
    <location>
        <begin position="296"/>
        <end position="315"/>
    </location>
</feature>
<evidence type="ECO:0000259" key="11">
    <source>
        <dbReference type="Pfam" id="PF22249"/>
    </source>
</evidence>
<evidence type="ECO:0000256" key="3">
    <source>
        <dbReference type="ARBA" id="ARBA00022670"/>
    </source>
</evidence>
<comment type="caution">
    <text evidence="12">The sequence shown here is derived from an EMBL/GenBank/DDBJ whole genome shotgun (WGS) entry which is preliminary data.</text>
</comment>
<dbReference type="GO" id="GO:0006508">
    <property type="term" value="P:proteolysis"/>
    <property type="evidence" value="ECO:0007669"/>
    <property type="project" value="UniProtKB-KW"/>
</dbReference>
<organism evidence="12 13">
    <name type="scientific">Cerrena zonata</name>
    <dbReference type="NCBI Taxonomy" id="2478898"/>
    <lineage>
        <taxon>Eukaryota</taxon>
        <taxon>Fungi</taxon>
        <taxon>Dikarya</taxon>
        <taxon>Basidiomycota</taxon>
        <taxon>Agaricomycotina</taxon>
        <taxon>Agaricomycetes</taxon>
        <taxon>Polyporales</taxon>
        <taxon>Cerrenaceae</taxon>
        <taxon>Cerrena</taxon>
    </lineage>
</organism>
<dbReference type="Pfam" id="PF04389">
    <property type="entry name" value="Peptidase_M28"/>
    <property type="match status" value="1"/>
</dbReference>
<dbReference type="GO" id="GO:0005783">
    <property type="term" value="C:endoplasmic reticulum"/>
    <property type="evidence" value="ECO:0007669"/>
    <property type="project" value="UniProtKB-SubCell"/>
</dbReference>
<comment type="similarity">
    <text evidence="8">Belongs to the peptidase M28 family.</text>
</comment>
<evidence type="ECO:0000256" key="7">
    <source>
        <dbReference type="ARBA" id="ARBA00022833"/>
    </source>
</evidence>
<dbReference type="GO" id="GO:0008235">
    <property type="term" value="F:metalloexopeptidase activity"/>
    <property type="evidence" value="ECO:0007669"/>
    <property type="project" value="InterPro"/>
</dbReference>
<keyword evidence="6" id="KW-0256">Endoplasmic reticulum</keyword>
<feature type="transmembrane region" description="Helical" evidence="9">
    <location>
        <begin position="263"/>
        <end position="284"/>
    </location>
</feature>
<reference evidence="12 13" key="1">
    <citation type="submission" date="2022-09" db="EMBL/GenBank/DDBJ databases">
        <authorList>
            <person name="Palmer J.M."/>
        </authorList>
    </citation>
    <scope>NUCLEOTIDE SEQUENCE [LARGE SCALE GENOMIC DNA]</scope>
    <source>
        <strain evidence="12 13">DSM 7382</strain>
    </source>
</reference>
<dbReference type="Gene3D" id="3.40.630.10">
    <property type="entry name" value="Zn peptidases"/>
    <property type="match status" value="1"/>
</dbReference>
<comment type="subcellular location">
    <subcellularLocation>
        <location evidence="2">Endoplasmic reticulum</location>
    </subcellularLocation>
</comment>
<dbReference type="PANTHER" id="PTHR12147">
    <property type="entry name" value="METALLOPEPTIDASE M28 FAMILY MEMBER"/>
    <property type="match status" value="1"/>
</dbReference>
<dbReference type="PANTHER" id="PTHR12147:SF22">
    <property type="entry name" value="ENDOPLASMIC RETICULUM METALLOPEPTIDASE 1"/>
    <property type="match status" value="1"/>
</dbReference>
<feature type="transmembrane region" description="Helical" evidence="9">
    <location>
        <begin position="417"/>
        <end position="438"/>
    </location>
</feature>
<dbReference type="EC" id="3.4.-.-" evidence="8"/>
<dbReference type="Pfam" id="PF22249">
    <property type="entry name" value="ERMP1-TM"/>
    <property type="match status" value="1"/>
</dbReference>
<keyword evidence="9" id="KW-0472">Membrane</keyword>
<dbReference type="EMBL" id="JASBNA010000017">
    <property type="protein sequence ID" value="KAK7686297.1"/>
    <property type="molecule type" value="Genomic_DNA"/>
</dbReference>
<keyword evidence="9" id="KW-1133">Transmembrane helix</keyword>
<feature type="transmembrane region" description="Helical" evidence="9">
    <location>
        <begin position="194"/>
        <end position="211"/>
    </location>
</feature>
<evidence type="ECO:0000256" key="5">
    <source>
        <dbReference type="ARBA" id="ARBA00022801"/>
    </source>
</evidence>
<proteinExistence type="inferred from homology"/>
<protein>
    <recommendedName>
        <fullName evidence="8">Peptide hydrolase</fullName>
        <ecNumber evidence="8">3.4.-.-</ecNumber>
    </recommendedName>
</protein>
<sequence length="680" mass="74362">MLDCIRVLINTPDWQPTHAIVFLFNNAEESLQDGSHLYSNQHETASTVRAVINLEAAGTTGPELLFQATSEQMIQAYSKVPRPFGTVVANEIFSSGVLMSDTDFRQFELYLNVTGLDMAVVGNSYLYHTRLDLVENIEPGVAQHMAENTLALLKYLASEESPLPSLTEGYTKPTTVFYSIFGRFWVYSFHTAKLLYTALFVASCIVVKVTFVAPAPALRQGGGFVSETIRGLAALGLGLLGAIVGANVVAFAMSSVLNKGLSWFSVEFSCLALFGPAAIGGALASQLLLGRVREQTIFSSVVLLHGFLACTIQFLNVGSSAVFFLSGAPLTLALLVNSFVTNSGDDVSLISYAIGQLVPLTVGAQMICSVLDVFVPLTGRTGEKAPADHIIATIVAVIGTYCLPLMISFVHRIPRRALSRALLVPAMVTAGAMAIFMMREPFDPMHPKRFYAMYLENITSHEQHLHFAAADSAPGFELLVHDLAQSFGLPEAPLPQSIIMNDWNADWDVVYPFSSFLTPYRVELPEHPDFKTPPVHDFSVSAVNDSIDSAAGTRTFTLVVKHDDIIWTSVAFDAYVLKWSLDDNPPDEYARHHIKEASIYGHNVWTADFTVKIPEGSDGKIKFNFVGVHEKAMWPAKKAQKEEGGRAMRLFEEIDNWLLNERGGIYDATLVGCVGGVSWV</sequence>
<feature type="transmembrane region" description="Helical" evidence="9">
    <location>
        <begin position="232"/>
        <end position="257"/>
    </location>
</feature>
<evidence type="ECO:0000256" key="9">
    <source>
        <dbReference type="SAM" id="Phobius"/>
    </source>
</evidence>
<dbReference type="Proteomes" id="UP001385951">
    <property type="component" value="Unassembled WGS sequence"/>
</dbReference>
<feature type="transmembrane region" description="Helical" evidence="9">
    <location>
        <begin position="389"/>
        <end position="410"/>
    </location>
</feature>
<keyword evidence="4 8" id="KW-0479">Metal-binding</keyword>
<dbReference type="SUPFAM" id="SSF53187">
    <property type="entry name" value="Zn-dependent exopeptidases"/>
    <property type="match status" value="1"/>
</dbReference>
<evidence type="ECO:0000256" key="8">
    <source>
        <dbReference type="RuleBase" id="RU361240"/>
    </source>
</evidence>
<evidence type="ECO:0000256" key="6">
    <source>
        <dbReference type="ARBA" id="ARBA00022824"/>
    </source>
</evidence>
<dbReference type="InterPro" id="IPR053974">
    <property type="entry name" value="ERMP1_1-A_TM"/>
</dbReference>
<name>A0AAW0G456_9APHY</name>
<comment type="cofactor">
    <cofactor evidence="1">
        <name>Zn(2+)</name>
        <dbReference type="ChEBI" id="CHEBI:29105"/>
    </cofactor>
</comment>
<evidence type="ECO:0000313" key="12">
    <source>
        <dbReference type="EMBL" id="KAK7686297.1"/>
    </source>
</evidence>
<keyword evidence="7 8" id="KW-0862">Zinc</keyword>
<evidence type="ECO:0000256" key="2">
    <source>
        <dbReference type="ARBA" id="ARBA00004240"/>
    </source>
</evidence>
<keyword evidence="13" id="KW-1185">Reference proteome</keyword>
<keyword evidence="3 8" id="KW-0645">Protease</keyword>
<dbReference type="GO" id="GO:0046872">
    <property type="term" value="F:metal ion binding"/>
    <property type="evidence" value="ECO:0007669"/>
    <property type="project" value="UniProtKB-KW"/>
</dbReference>
<gene>
    <name evidence="12" type="ORF">QCA50_010521</name>
</gene>